<reference evidence="2 3" key="1">
    <citation type="submission" date="2018-09" db="EMBL/GenBank/DDBJ databases">
        <title>Genomic Encyclopedia of Archaeal and Bacterial Type Strains, Phase II (KMG-II): from individual species to whole genera.</title>
        <authorList>
            <person name="Goeker M."/>
        </authorList>
    </citation>
    <scope>NUCLEOTIDE SEQUENCE [LARGE SCALE GENOMIC DNA]</scope>
    <source>
        <strain evidence="2 3">DSM 27148</strain>
    </source>
</reference>
<sequence>MNMKKTVLILGAILSFILFKPAEAQESGGSDAAELAKKLSNPIASLISVPFQNNTDWGIGPYGGSRNTLNIQPVVPLSLTDDINLIVRWVQPVISQYNITGMGEHESGFGDAVVSAFFSPKASKGGVTLGVGPVFLVPTATNDFLGTKKFGVGPTAVGLIQANGMTIGALLNQVWSIAGDSDRSSVSSMFFQPFFTYNWKSGAGIGANFEITQNWKGNTTTVWMNPVMTAVTSLGKQKTQFLFGPRINLAAPSGGKADFGVRAGVVFLFPK</sequence>
<evidence type="ECO:0000313" key="3">
    <source>
        <dbReference type="Proteomes" id="UP000283387"/>
    </source>
</evidence>
<comment type="caution">
    <text evidence="2">The sequence shown here is derived from an EMBL/GenBank/DDBJ whole genome shotgun (WGS) entry which is preliminary data.</text>
</comment>
<evidence type="ECO:0000256" key="1">
    <source>
        <dbReference type="SAM" id="SignalP"/>
    </source>
</evidence>
<name>A0A419W354_9BACT</name>
<proteinExistence type="predicted"/>
<dbReference type="Proteomes" id="UP000283387">
    <property type="component" value="Unassembled WGS sequence"/>
</dbReference>
<gene>
    <name evidence="2" type="ORF">BC643_0232</name>
</gene>
<feature type="chain" id="PRO_5019306280" description="Outer membrane beta-barrel porin/alpha-amylase" evidence="1">
    <location>
        <begin position="25"/>
        <end position="271"/>
    </location>
</feature>
<accession>A0A419W354</accession>
<dbReference type="EMBL" id="RAPN01000001">
    <property type="protein sequence ID" value="RKD89898.1"/>
    <property type="molecule type" value="Genomic_DNA"/>
</dbReference>
<organism evidence="2 3">
    <name type="scientific">Mangrovibacterium diazotrophicum</name>
    <dbReference type="NCBI Taxonomy" id="1261403"/>
    <lineage>
        <taxon>Bacteria</taxon>
        <taxon>Pseudomonadati</taxon>
        <taxon>Bacteroidota</taxon>
        <taxon>Bacteroidia</taxon>
        <taxon>Marinilabiliales</taxon>
        <taxon>Prolixibacteraceae</taxon>
        <taxon>Mangrovibacterium</taxon>
    </lineage>
</organism>
<evidence type="ECO:0000313" key="2">
    <source>
        <dbReference type="EMBL" id="RKD89898.1"/>
    </source>
</evidence>
<keyword evidence="1" id="KW-0732">Signal</keyword>
<feature type="signal peptide" evidence="1">
    <location>
        <begin position="1"/>
        <end position="24"/>
    </location>
</feature>
<protein>
    <recommendedName>
        <fullName evidence="4">Outer membrane beta-barrel porin/alpha-amylase</fullName>
    </recommendedName>
</protein>
<dbReference type="OrthoDB" id="9809066at2"/>
<evidence type="ECO:0008006" key="4">
    <source>
        <dbReference type="Google" id="ProtNLM"/>
    </source>
</evidence>
<dbReference type="AlphaFoldDB" id="A0A419W354"/>
<keyword evidence="3" id="KW-1185">Reference proteome</keyword>